<evidence type="ECO:0008006" key="3">
    <source>
        <dbReference type="Google" id="ProtNLM"/>
    </source>
</evidence>
<dbReference type="HOGENOM" id="CLU_417293_0_0_10"/>
<reference evidence="1 2" key="1">
    <citation type="submission" date="2012-02" db="EMBL/GenBank/DDBJ databases">
        <title>The Genome Sequence of Parabacteroides merdae CL03T12C32.</title>
        <authorList>
            <consortium name="The Broad Institute Genome Sequencing Platform"/>
            <person name="Earl A."/>
            <person name="Ward D."/>
            <person name="Feldgarden M."/>
            <person name="Gevers D."/>
            <person name="Zitomersky N.L."/>
            <person name="Coyne M.J."/>
            <person name="Comstock L.E."/>
            <person name="Young S.K."/>
            <person name="Zeng Q."/>
            <person name="Gargeya S."/>
            <person name="Fitzgerald M."/>
            <person name="Haas B."/>
            <person name="Abouelleil A."/>
            <person name="Alvarado L."/>
            <person name="Arachchi H.M."/>
            <person name="Berlin A."/>
            <person name="Chapman S.B."/>
            <person name="Gearin G."/>
            <person name="Goldberg J."/>
            <person name="Griggs A."/>
            <person name="Gujja S."/>
            <person name="Hansen M."/>
            <person name="Heiman D."/>
            <person name="Howarth C."/>
            <person name="Larimer J."/>
            <person name="Lui A."/>
            <person name="MacDonald P.J.P."/>
            <person name="McCowen C."/>
            <person name="Montmayeur A."/>
            <person name="Murphy C."/>
            <person name="Neiman D."/>
            <person name="Pearson M."/>
            <person name="Priest M."/>
            <person name="Roberts A."/>
            <person name="Saif S."/>
            <person name="Shea T."/>
            <person name="Sisk P."/>
            <person name="Stolte C."/>
            <person name="Sykes S."/>
            <person name="Wortman J."/>
            <person name="Nusbaum C."/>
            <person name="Birren B."/>
        </authorList>
    </citation>
    <scope>NUCLEOTIDE SEQUENCE [LARGE SCALE GENOMIC DNA]</scope>
    <source>
        <strain evidence="1 2">CL03T12C32</strain>
    </source>
</reference>
<comment type="caution">
    <text evidence="1">The sequence shown here is derived from an EMBL/GenBank/DDBJ whole genome shotgun (WGS) entry which is preliminary data.</text>
</comment>
<dbReference type="InterPro" id="IPR029044">
    <property type="entry name" value="Nucleotide-diphossugar_trans"/>
</dbReference>
<protein>
    <recommendedName>
        <fullName evidence="3">Galactosyltransferase C-terminal domain-containing protein</fullName>
    </recommendedName>
</protein>
<dbReference type="Proteomes" id="UP000006271">
    <property type="component" value="Unassembled WGS sequence"/>
</dbReference>
<evidence type="ECO:0000313" key="1">
    <source>
        <dbReference type="EMBL" id="EKN08434.1"/>
    </source>
</evidence>
<evidence type="ECO:0000313" key="2">
    <source>
        <dbReference type="Proteomes" id="UP000006271"/>
    </source>
</evidence>
<dbReference type="EMBL" id="AGZQ01000023">
    <property type="protein sequence ID" value="EKN08434.1"/>
    <property type="molecule type" value="Genomic_DNA"/>
</dbReference>
<dbReference type="GO" id="GO:0016020">
    <property type="term" value="C:membrane"/>
    <property type="evidence" value="ECO:0007669"/>
    <property type="project" value="InterPro"/>
</dbReference>
<dbReference type="Gene3D" id="3.90.550.10">
    <property type="entry name" value="Spore Coat Polysaccharide Biosynthesis Protein SpsA, Chain A"/>
    <property type="match status" value="1"/>
</dbReference>
<name>K5YZ12_9BACT</name>
<dbReference type="GO" id="GO:0008146">
    <property type="term" value="F:sulfotransferase activity"/>
    <property type="evidence" value="ECO:0007669"/>
    <property type="project" value="InterPro"/>
</dbReference>
<dbReference type="SUPFAM" id="SSF53448">
    <property type="entry name" value="Nucleotide-diphospho-sugar transferases"/>
    <property type="match status" value="1"/>
</dbReference>
<accession>K5YZ12</accession>
<gene>
    <name evidence="1" type="ORF">HMPREF1060_03304</name>
</gene>
<sequence length="657" mass="77725">MLEDSNLARVICLYTYARYSGQQYFEQIADTVLEQTLSQRSENEPLESTRFDLYKLGCGLIYLLRNGFVAGDENLILSEFDDKVQHQYLTERIEQAELYGWIHYLRLRIGNKNCPEKRLCVNKQNLLCLLSLLQKIDYSNDVLVEDITIIHHWKIFYEKTKTLLNPLLANRFYDFRNYQNDIDRDYVTFIIVLRIDSNERARNLDVAIKFLSQRTNVYIHILEVDSVSRCKMQFDASFIKYKFIKDDNPVFYRAKYLNGLLEESKTLVVGIWDIDMVIRKEQLEESISEIQSGNVVMSIPYDGRLYYLSSVDSIRYRMDQSIDYLEYCKDKADYFSIRSVRGCYLVNRDAYLKSGGENIHLYGWGLDDMERVKRMEVLGYPVFYAEGSSFHLYHQRKNMMGFYDSSWETKNRNELLKVCSLSRNDLCLYVESWNSEDKQVNKEVVAQSPFSQNYFCLIEKSNMAFVSIFKNGVTHLKALAVYSKTGYYPKDVNEAHDLIGYDETNGYLCIVSRIKDLEMEKGPLLKFAVWRDPIERLVSNYKYFCLEGVYRRYFELVGLYKDTSFERFMEFVRFELGKSDPLFQDEHIRKQSDYYNKEDVDYIVPLNKLNLFLGEHGIPLVKKTVNATYVDFKLKDIDYITEIKELYKADYDLVPNY</sequence>
<dbReference type="InterPro" id="IPR005331">
    <property type="entry name" value="Sulfotransferase"/>
</dbReference>
<dbReference type="Pfam" id="PF03567">
    <property type="entry name" value="Sulfotransfer_2"/>
    <property type="match status" value="1"/>
</dbReference>
<dbReference type="PATRIC" id="fig|999420.3.peg.3411"/>
<dbReference type="AlphaFoldDB" id="K5YZ12"/>
<organism evidence="1 2">
    <name type="scientific">Parabacteroides merdae CL03T12C32</name>
    <dbReference type="NCBI Taxonomy" id="999420"/>
    <lineage>
        <taxon>Bacteria</taxon>
        <taxon>Pseudomonadati</taxon>
        <taxon>Bacteroidota</taxon>
        <taxon>Bacteroidia</taxon>
        <taxon>Bacteroidales</taxon>
        <taxon>Tannerellaceae</taxon>
        <taxon>Parabacteroides</taxon>
    </lineage>
</organism>
<proteinExistence type="predicted"/>